<dbReference type="Gene3D" id="1.10.287.950">
    <property type="entry name" value="Methyl-accepting chemotaxis protein"/>
    <property type="match status" value="1"/>
</dbReference>
<name>A0A0K8P0B9_PISS1</name>
<dbReference type="Proteomes" id="UP000037660">
    <property type="component" value="Unassembled WGS sequence"/>
</dbReference>
<dbReference type="GO" id="GO:0006935">
    <property type="term" value="P:chemotaxis"/>
    <property type="evidence" value="ECO:0007669"/>
    <property type="project" value="InterPro"/>
</dbReference>
<dbReference type="SMART" id="SM00283">
    <property type="entry name" value="MA"/>
    <property type="match status" value="1"/>
</dbReference>
<accession>A0A0K8P0B9</accession>
<dbReference type="GO" id="GO:0004888">
    <property type="term" value="F:transmembrane signaling receptor activity"/>
    <property type="evidence" value="ECO:0007669"/>
    <property type="project" value="InterPro"/>
</dbReference>
<sequence>MQTMAWATPVTDPEPAAGEGARRIGGGWRAWWRRRLGPAPAPAGEPAQAALADRLDEAAQLWSAHLGTAQRQMRDATEGLLQGFVQILGELDAIVQPQAAPDAAGLDRGAADLARAEQRLSGLLQTLQGVVASREAVVGSVRSLTEASGSLRTMADDVAKLARQTNLLSINAAIEAARAGPSGRGFAVVAGEVRRLSTESGETGRRIGDQVQSFDARMHQALQEASTASQRDAQAMQASEATIREVVGQVDGTVQNLNARAAALRARGEAVKAQVEQLMVAFQFQDRVQQILDQVLRSMAEGAATLRAGLDRGALPDAAQWQALLSAGYTTDEQRAVGAAGPAMAASTPASGETTFF</sequence>
<evidence type="ECO:0000259" key="5">
    <source>
        <dbReference type="PROSITE" id="PS50111"/>
    </source>
</evidence>
<proteinExistence type="inferred from homology"/>
<protein>
    <recommendedName>
        <fullName evidence="5">Methyl-accepting transducer domain-containing protein</fullName>
    </recommendedName>
</protein>
<dbReference type="PANTHER" id="PTHR32089">
    <property type="entry name" value="METHYL-ACCEPTING CHEMOTAXIS PROTEIN MCPB"/>
    <property type="match status" value="1"/>
</dbReference>
<feature type="domain" description="Methyl-accepting transducer" evidence="5">
    <location>
        <begin position="98"/>
        <end position="242"/>
    </location>
</feature>
<evidence type="ECO:0000313" key="6">
    <source>
        <dbReference type="EMBL" id="GAP36078.1"/>
    </source>
</evidence>
<dbReference type="PROSITE" id="PS50111">
    <property type="entry name" value="CHEMOTAXIS_TRANSDUC_2"/>
    <property type="match status" value="1"/>
</dbReference>
<evidence type="ECO:0000256" key="4">
    <source>
        <dbReference type="SAM" id="MobiDB-lite"/>
    </source>
</evidence>
<reference evidence="7" key="1">
    <citation type="submission" date="2015-07" db="EMBL/GenBank/DDBJ databases">
        <title>Discovery of a poly(ethylene terephthalate assimilation.</title>
        <authorList>
            <person name="Yoshida S."/>
            <person name="Hiraga K."/>
            <person name="Takehana T."/>
            <person name="Taniguchi I."/>
            <person name="Yamaji H."/>
            <person name="Maeda Y."/>
            <person name="Toyohara K."/>
            <person name="Miyamoto K."/>
            <person name="Kimura Y."/>
            <person name="Oda K."/>
        </authorList>
    </citation>
    <scope>NUCLEOTIDE SEQUENCE [LARGE SCALE GENOMIC DNA]</scope>
    <source>
        <strain evidence="7">NBRC 110686 / TISTR 2288 / 201-F6</strain>
    </source>
</reference>
<organism evidence="6 7">
    <name type="scientific">Piscinibacter sakaiensis</name>
    <name type="common">Ideonella sakaiensis</name>
    <dbReference type="NCBI Taxonomy" id="1547922"/>
    <lineage>
        <taxon>Bacteria</taxon>
        <taxon>Pseudomonadati</taxon>
        <taxon>Pseudomonadota</taxon>
        <taxon>Betaproteobacteria</taxon>
        <taxon>Burkholderiales</taxon>
        <taxon>Sphaerotilaceae</taxon>
        <taxon>Piscinibacter</taxon>
    </lineage>
</organism>
<dbReference type="OrthoDB" id="3288815at2"/>
<comment type="similarity">
    <text evidence="2">Belongs to the methyl-accepting chemotaxis (MCP) protein family.</text>
</comment>
<dbReference type="AlphaFoldDB" id="A0A0K8P0B9"/>
<evidence type="ECO:0000313" key="7">
    <source>
        <dbReference type="Proteomes" id="UP000037660"/>
    </source>
</evidence>
<dbReference type="PRINTS" id="PR00260">
    <property type="entry name" value="CHEMTRNSDUCR"/>
</dbReference>
<dbReference type="SUPFAM" id="SSF58104">
    <property type="entry name" value="Methyl-accepting chemotaxis protein (MCP) signaling domain"/>
    <property type="match status" value="1"/>
</dbReference>
<dbReference type="GO" id="GO:0016020">
    <property type="term" value="C:membrane"/>
    <property type="evidence" value="ECO:0007669"/>
    <property type="project" value="InterPro"/>
</dbReference>
<gene>
    <name evidence="6" type="ORF">ISF6_1918</name>
</gene>
<feature type="region of interest" description="Disordered" evidence="4">
    <location>
        <begin position="1"/>
        <end position="22"/>
    </location>
</feature>
<evidence type="ECO:0000256" key="2">
    <source>
        <dbReference type="ARBA" id="ARBA00029447"/>
    </source>
</evidence>
<evidence type="ECO:0000256" key="3">
    <source>
        <dbReference type="PROSITE-ProRule" id="PRU00284"/>
    </source>
</evidence>
<keyword evidence="7" id="KW-1185">Reference proteome</keyword>
<reference evidence="6 7" key="2">
    <citation type="journal article" date="2016" name="Science">
        <title>A bacterium that degrades and assimilates poly(ethylene terephthalate).</title>
        <authorList>
            <person name="Yoshida S."/>
            <person name="Hiraga K."/>
            <person name="Takehana T."/>
            <person name="Taniguchi I."/>
            <person name="Yamaji H."/>
            <person name="Maeda Y."/>
            <person name="Toyohara K."/>
            <person name="Miyamoto K."/>
            <person name="Kimura Y."/>
            <person name="Oda K."/>
        </authorList>
    </citation>
    <scope>NUCLEOTIDE SEQUENCE [LARGE SCALE GENOMIC DNA]</scope>
    <source>
        <strain evidence="7">NBRC 110686 / TISTR 2288 / 201-F6</strain>
    </source>
</reference>
<dbReference type="GO" id="GO:0007165">
    <property type="term" value="P:signal transduction"/>
    <property type="evidence" value="ECO:0007669"/>
    <property type="project" value="UniProtKB-KW"/>
</dbReference>
<comment type="caution">
    <text evidence="6">The sequence shown here is derived from an EMBL/GenBank/DDBJ whole genome shotgun (WGS) entry which is preliminary data.</text>
</comment>
<dbReference type="STRING" id="1547922.ISF6_1918"/>
<evidence type="ECO:0000256" key="1">
    <source>
        <dbReference type="ARBA" id="ARBA00023224"/>
    </source>
</evidence>
<dbReference type="InterPro" id="IPR004089">
    <property type="entry name" value="MCPsignal_dom"/>
</dbReference>
<keyword evidence="1 3" id="KW-0807">Transducer</keyword>
<dbReference type="EMBL" id="BBYR01000030">
    <property type="protein sequence ID" value="GAP36078.1"/>
    <property type="molecule type" value="Genomic_DNA"/>
</dbReference>
<dbReference type="PANTHER" id="PTHR32089:SF112">
    <property type="entry name" value="LYSOZYME-LIKE PROTEIN-RELATED"/>
    <property type="match status" value="1"/>
</dbReference>
<dbReference type="Pfam" id="PF00015">
    <property type="entry name" value="MCPsignal"/>
    <property type="match status" value="1"/>
</dbReference>
<dbReference type="RefSeq" id="WP_054020082.1">
    <property type="nucleotide sequence ID" value="NZ_BBYR01000030.1"/>
</dbReference>
<dbReference type="InterPro" id="IPR004090">
    <property type="entry name" value="Chemotax_Me-accpt_rcpt"/>
</dbReference>